<dbReference type="EMBL" id="MDYQ01000100">
    <property type="protein sequence ID" value="PRP82565.1"/>
    <property type="molecule type" value="Genomic_DNA"/>
</dbReference>
<name>A0A2P6NF59_9EUKA</name>
<organism evidence="1 2">
    <name type="scientific">Planoprotostelium fungivorum</name>
    <dbReference type="NCBI Taxonomy" id="1890364"/>
    <lineage>
        <taxon>Eukaryota</taxon>
        <taxon>Amoebozoa</taxon>
        <taxon>Evosea</taxon>
        <taxon>Variosea</taxon>
        <taxon>Cavosteliida</taxon>
        <taxon>Cavosteliaceae</taxon>
        <taxon>Planoprotostelium</taxon>
    </lineage>
</organism>
<evidence type="ECO:0000313" key="2">
    <source>
        <dbReference type="Proteomes" id="UP000241769"/>
    </source>
</evidence>
<proteinExistence type="predicted"/>
<gene>
    <name evidence="1" type="ORF">PROFUN_04870</name>
</gene>
<comment type="caution">
    <text evidence="1">The sequence shown here is derived from an EMBL/GenBank/DDBJ whole genome shotgun (WGS) entry which is preliminary data.</text>
</comment>
<evidence type="ECO:0000313" key="1">
    <source>
        <dbReference type="EMBL" id="PRP82565.1"/>
    </source>
</evidence>
<protein>
    <submittedName>
        <fullName evidence="1">Uncharacterized protein</fullName>
    </submittedName>
</protein>
<keyword evidence="2" id="KW-1185">Reference proteome</keyword>
<dbReference type="AlphaFoldDB" id="A0A2P6NF59"/>
<dbReference type="InParanoid" id="A0A2P6NF59"/>
<dbReference type="Proteomes" id="UP000241769">
    <property type="component" value="Unassembled WGS sequence"/>
</dbReference>
<reference evidence="1 2" key="1">
    <citation type="journal article" date="2018" name="Genome Biol. Evol.">
        <title>Multiple Roots of Fruiting Body Formation in Amoebozoa.</title>
        <authorList>
            <person name="Hillmann F."/>
            <person name="Forbes G."/>
            <person name="Novohradska S."/>
            <person name="Ferling I."/>
            <person name="Riege K."/>
            <person name="Groth M."/>
            <person name="Westermann M."/>
            <person name="Marz M."/>
            <person name="Spaller T."/>
            <person name="Winckler T."/>
            <person name="Schaap P."/>
            <person name="Glockner G."/>
        </authorList>
    </citation>
    <scope>NUCLEOTIDE SEQUENCE [LARGE SCALE GENOMIC DNA]</scope>
    <source>
        <strain evidence="1 2">Jena</strain>
    </source>
</reference>
<accession>A0A2P6NF59</accession>
<sequence length="47" mass="5074">MTSFGASKNEWPRKRGTINHVDCRSSLPIWADFIDPGSGIPVGAPCT</sequence>